<dbReference type="InterPro" id="IPR013783">
    <property type="entry name" value="Ig-like_fold"/>
</dbReference>
<reference evidence="3" key="1">
    <citation type="submission" date="2022-10" db="EMBL/GenBank/DDBJ databases">
        <title>Characterization and whole genome sequencing of a new Roseateles species, isolated from fresh water.</title>
        <authorList>
            <person name="Guliayeva D.Y."/>
            <person name="Akhremchuk A.E."/>
            <person name="Sikolenko M.A."/>
            <person name="Valentovich L.N."/>
            <person name="Sidarenka A.V."/>
        </authorList>
    </citation>
    <scope>NUCLEOTIDE SEQUENCE</scope>
    <source>
        <strain evidence="3">BIM B-1768</strain>
    </source>
</reference>
<dbReference type="RefSeq" id="WP_261756416.1">
    <property type="nucleotide sequence ID" value="NZ_CP104562.2"/>
</dbReference>
<evidence type="ECO:0000259" key="2">
    <source>
        <dbReference type="SMART" id="SM00736"/>
    </source>
</evidence>
<dbReference type="Pfam" id="PF14252">
    <property type="entry name" value="DUF4347"/>
    <property type="match status" value="1"/>
</dbReference>
<keyword evidence="4" id="KW-1185">Reference proteome</keyword>
<dbReference type="PANTHER" id="PTHR14139">
    <property type="entry name" value="CALSYNTENIN"/>
    <property type="match status" value="1"/>
</dbReference>
<organism evidence="3 4">
    <name type="scientific">Roseateles amylovorans</name>
    <dbReference type="NCBI Taxonomy" id="2978473"/>
    <lineage>
        <taxon>Bacteria</taxon>
        <taxon>Pseudomonadati</taxon>
        <taxon>Pseudomonadota</taxon>
        <taxon>Betaproteobacteria</taxon>
        <taxon>Burkholderiales</taxon>
        <taxon>Sphaerotilaceae</taxon>
        <taxon>Roseateles</taxon>
    </lineage>
</organism>
<dbReference type="SUPFAM" id="SSF49313">
    <property type="entry name" value="Cadherin-like"/>
    <property type="match status" value="1"/>
</dbReference>
<feature type="region of interest" description="Disordered" evidence="1">
    <location>
        <begin position="1"/>
        <end position="29"/>
    </location>
</feature>
<dbReference type="PANTHER" id="PTHR14139:SF2">
    <property type="entry name" value="CALSYNTENIN-1"/>
    <property type="match status" value="1"/>
</dbReference>
<dbReference type="SMART" id="SM00736">
    <property type="entry name" value="CADG"/>
    <property type="match status" value="1"/>
</dbReference>
<name>A0ABY6ATX3_9BURK</name>
<evidence type="ECO:0000256" key="1">
    <source>
        <dbReference type="SAM" id="MobiDB-lite"/>
    </source>
</evidence>
<dbReference type="InterPro" id="IPR015919">
    <property type="entry name" value="Cadherin-like_sf"/>
</dbReference>
<feature type="domain" description="Dystroglycan-type cadherin-like" evidence="2">
    <location>
        <begin position="1924"/>
        <end position="2024"/>
    </location>
</feature>
<proteinExistence type="predicted"/>
<dbReference type="InterPro" id="IPR006644">
    <property type="entry name" value="Cadg"/>
</dbReference>
<sequence length="2110" mass="213016">MTQPKDLHANDASAMLDPQRPTPRGRRLSGAPMMMALEPRLMFDASVAAVGVVVDAAHATAATDATHAAADLAQADRTAAVTAAAAAAAPAEPARHEVVFIDSLVANGQALAQAMPAGVEVVFLEANKDGFVQMAGYLSGRHDIDSISLISHGSTGAVKAGSVWLTSDTLAAHADALRAIGSTLSPDGDLMLYGCKTGAGNEGQALLAQVAALTGADVAGSSDNTGGTAAGGNWALERVVGQIETAALSGPTFSGYSGLLAGPTSQLFDTVILDGSGYSYVPTGQSSTFEGWTFSVLDRTGSIDPGGQMAYTNDASTTGLANNNNDKALVFQGSFEGTTGQAAASLKSATTDKFRFVSITVESFISSGNDYVLVGYLNGVEVSGARQTFTGGDNLSGGTIVSVSGNAWNYLDEIRIMRGSGQTEISLSVDDLMIAAPVAPNAAPMISSINGDSVTYVEKGPTVVLDAGANAVVTDTDNTNFDGGLLSVNIITNRSTTYDALVVVNQGTGAGQIGVSGSSVTFGGMTFATFTGGTGNNSLDFSLNSFATPTAVQALIRTIGFSNSDPSDPVTATRTISWSLTDGSGGTSTTYTSQLQFNAVNDAPTLTGTGRSPTFTEGGSRADLFNFSAVSTVEQSQRFTTFGVQLSGVSDGSSESLSIDGSIISLYNGNVLGATANNGLQVSVSVSGGVANVTVSSGALLTNAATLSILNGISYSNSSDNPTAGPRVASISYLRDNGGTANGGADTAFGLQSTTVTVAAVNDAPILTTSGGSASFVAGDNTSSTPVRIDGGLTVSDVDSTTISSATVSITNGFSAGQDQLNFVNDNSALYGNVTASFNAGTGVMTLSSSGATATLAQWQAALRQVYYANSAVSPNATTRTISFLVNDGTDNSLIATRNVTVTPVDQTPLIDAGTGTGSYTEGDPQVAVAPALSVSDLDNATLSSASVAITGNLRASEDLLGFINDSSATYGNIVGVYNASTGVLTLSSAGSTATVAHWQAALRSVYYVNTSNTPEVSVRTLSFQVNDGQKTSATTTRDLQVSSLNNVPGVVTSGGSAAFVEGNNTASTPVVIDAGLTLNDPDNPTLASASVAITGNFRAGEDLLSFINASAIQYGNIIATYDASTGVLSLSSAGATATLAQWQAALRSVTYGNSSESPDGAIRTVSITVNDGVADSLAANRDVTVTAVNDTPVLAGGGGTVNFVELDNAPALPVNVGAGLTVSDLDSAGLASAVVAITGNFQSGQDLLGFANTDPSVFGNIAGSFDPGTGVLSLSSAGNTATAAQWQAALQSIVYLNSSEAPNTATRVISVTVNDGQIDSNTVTRSISITSTNDTPLQAVPPAQQMYRDASLVFGLAQGNPILVADMDAGTGLMQVTLTASQGTLSLSGTSGLSFSVGTGTGDATMTFQGNLADVNAALNGLRFAPTAGFVGSASLQVSTDDLGNSGGPARTVTDVIAVTVDRTNPVVSLVSTNLPDGGYKVGDTITTTVRFDQVVTVDTTGGTPTLLLETGAVDRQAVYVSGSGTDTLTFSYVVQAGDVSARLDYASSAALTLNGGTVRGASQFDALLGLPAPGGANALSGSHALQVDGVVPTISRVDLPAAGTYVAGQTLDFTVHFTESLTVDASAGAPRLSVTLDDGSTAFANYVSGSGSTALVFRLTVASGQQDANGIALGALLDANGARLRDAVGNEAARTLSGVPDASTVRIDAVTPVVDRVALADGSFPLTGSASYLVTFSENVRGVDASDFALLLTDQATGEILSVVQVDGRTYRVEVGGLGGDGSVQLQLKSAGNGITDLAGNALSAGADSAAFSLVPPPPPLVTSLPASLVPLVPQTPVSIDLPWSAPITFNTGPVLGQTDLPTLTPVQRANTGSATDLPVMGLQPLLGEPLTGISLALANDAPPPVQRPYIELGNSSSRGLQATPSLGGYAAEAGRPLNISLPFSMFTHSDKDAQVTVDVRLANGRPLPAWLRFDPVTGTLVGNPPAGLNQRIVIDVIAMDAKGNRAVSRIEINVGPAARSGAQWEPQEGEATRAVAAAPATRDDAWLAIAAAQARSADADLTTAPASPAPVGRSGLSAQFDQHGAGARQAERSTLLQHLQRAVAKVV</sequence>
<dbReference type="Gene3D" id="2.60.40.10">
    <property type="entry name" value="Immunoglobulins"/>
    <property type="match status" value="1"/>
</dbReference>
<dbReference type="InterPro" id="IPR025592">
    <property type="entry name" value="DUF4347"/>
</dbReference>
<gene>
    <name evidence="3" type="ORF">N4261_16755</name>
</gene>
<evidence type="ECO:0000313" key="3">
    <source>
        <dbReference type="EMBL" id="UXH76681.1"/>
    </source>
</evidence>
<dbReference type="Proteomes" id="UP001064933">
    <property type="component" value="Chromosome"/>
</dbReference>
<protein>
    <submittedName>
        <fullName evidence="3">DUF4347 domain-containing protein</fullName>
    </submittedName>
</protein>
<accession>A0ABY6ATX3</accession>
<evidence type="ECO:0000313" key="4">
    <source>
        <dbReference type="Proteomes" id="UP001064933"/>
    </source>
</evidence>
<dbReference type="EMBL" id="CP104562">
    <property type="protein sequence ID" value="UXH76681.1"/>
    <property type="molecule type" value="Genomic_DNA"/>
</dbReference>